<evidence type="ECO:0000256" key="1">
    <source>
        <dbReference type="ARBA" id="ARBA00023002"/>
    </source>
</evidence>
<dbReference type="Proteomes" id="UP000733379">
    <property type="component" value="Unassembled WGS sequence"/>
</dbReference>
<proteinExistence type="predicted"/>
<evidence type="ECO:0000313" key="3">
    <source>
        <dbReference type="EMBL" id="MBU3063634.1"/>
    </source>
</evidence>
<dbReference type="EMBL" id="JAHKNI010000006">
    <property type="protein sequence ID" value="MBU3063634.1"/>
    <property type="molecule type" value="Genomic_DNA"/>
</dbReference>
<keyword evidence="1" id="KW-0560">Oxidoreductase</keyword>
<evidence type="ECO:0000259" key="2">
    <source>
        <dbReference type="Pfam" id="PF00296"/>
    </source>
</evidence>
<comment type="caution">
    <text evidence="3">The sequence shown here is derived from an EMBL/GenBank/DDBJ whole genome shotgun (WGS) entry which is preliminary data.</text>
</comment>
<dbReference type="InterPro" id="IPR036661">
    <property type="entry name" value="Luciferase-like_sf"/>
</dbReference>
<dbReference type="InterPro" id="IPR011251">
    <property type="entry name" value="Luciferase-like_dom"/>
</dbReference>
<gene>
    <name evidence="3" type="ORF">KO481_19130</name>
</gene>
<protein>
    <submittedName>
        <fullName evidence="3">LLM class flavin-dependent oxidoreductase</fullName>
    </submittedName>
</protein>
<organism evidence="3 4">
    <name type="scientific">Nocardia albiluteola</name>
    <dbReference type="NCBI Taxonomy" id="2842303"/>
    <lineage>
        <taxon>Bacteria</taxon>
        <taxon>Bacillati</taxon>
        <taxon>Actinomycetota</taxon>
        <taxon>Actinomycetes</taxon>
        <taxon>Mycobacteriales</taxon>
        <taxon>Nocardiaceae</taxon>
        <taxon>Nocardia</taxon>
    </lineage>
</organism>
<reference evidence="3 4" key="1">
    <citation type="submission" date="2021-06" db="EMBL/GenBank/DDBJ databases">
        <title>Actinomycetes sequencing.</title>
        <authorList>
            <person name="Shan Q."/>
        </authorList>
    </citation>
    <scope>NUCLEOTIDE SEQUENCE [LARGE SCALE GENOMIC DNA]</scope>
    <source>
        <strain evidence="3 4">NEAU-G5</strain>
    </source>
</reference>
<dbReference type="Pfam" id="PF00296">
    <property type="entry name" value="Bac_luciferase"/>
    <property type="match status" value="1"/>
</dbReference>
<dbReference type="InterPro" id="IPR050564">
    <property type="entry name" value="F420-G6PD/mer"/>
</dbReference>
<dbReference type="InterPro" id="IPR019921">
    <property type="entry name" value="Lucif-like_OxRdtase_Rv2161c"/>
</dbReference>
<dbReference type="Gene3D" id="3.20.20.30">
    <property type="entry name" value="Luciferase-like domain"/>
    <property type="match status" value="1"/>
</dbReference>
<dbReference type="PANTHER" id="PTHR43244">
    <property type="match status" value="1"/>
</dbReference>
<dbReference type="PANTHER" id="PTHR43244:SF1">
    <property type="entry name" value="5,10-METHYLENETETRAHYDROMETHANOPTERIN REDUCTASE"/>
    <property type="match status" value="1"/>
</dbReference>
<accession>A0ABS6AZZ7</accession>
<sequence>MRRARRIVERVNDIRYGLLLPAGQAQLQAGGSAAALLDLVVTAERQGFDSIWVGDSLRRARIEPLTLLAAAAAVTERITLGTAILMPAYRQPVHTALTIASLDLLSRGRLVLGVGAGFPGLSENEFELSRVEFRTRFSQLDDTVRLWRQLWSGDSNPFHGKVLHYDWLPEVPSPHRPGGPPIWLGGITPAALRRTGRLYDGWLPYPPEVSDYATGLEAIHASSAEAGRDEKDITPALFATVFIDDDAERGRAALAAFCEANYRMPLEQVGQIQVMLTGSANEVAAQLNRYVDAGARHLLIRIAAITPDSFATQLDRVTQLI</sequence>
<evidence type="ECO:0000313" key="4">
    <source>
        <dbReference type="Proteomes" id="UP000733379"/>
    </source>
</evidence>
<dbReference type="NCBIfam" id="TIGR03619">
    <property type="entry name" value="F420_Rv2161c"/>
    <property type="match status" value="1"/>
</dbReference>
<dbReference type="SUPFAM" id="SSF51679">
    <property type="entry name" value="Bacterial luciferase-like"/>
    <property type="match status" value="1"/>
</dbReference>
<name>A0ABS6AZZ7_9NOCA</name>
<keyword evidence="4" id="KW-1185">Reference proteome</keyword>
<feature type="domain" description="Luciferase-like" evidence="2">
    <location>
        <begin position="16"/>
        <end position="295"/>
    </location>
</feature>